<feature type="compositionally biased region" description="Low complexity" evidence="1">
    <location>
        <begin position="279"/>
        <end position="289"/>
    </location>
</feature>
<sequence>MVTGIEAAGIALAILPLIVNQADNYVQGFETLKTFRSRKYRQHMESYYNSLSTQRTILENVLERCFQGVVEYEEDISELINNPSGPLWHDPTFQNMLCKKLGRNFDNFIRTVTELAGLLEEFSAKLGLLTQDSMKTPEILWNNSPVAEREIKKIKDILSKSIYTDYIDKIKNANATLQTLVEQSEYRETIRRKERLPKRQLLSIKTARGIAYSLYGIITRGEFWNCHCRDQHRAQIQLGVFRSDDTTEASGIPKFRMMLTSKALFEPATSWHWQEVETESSTTDTQTSEARSASKKGKLPVVREIKVKFALATLPLQSVPWPKVESIHLGLPIKNLCTTLCDIKANNRICEERKLIGFLSDQSHRHTIYAIGDSTINLQLQSLEALLMSSSSPRDIQDSSKIVLRRRDRLRLAASLSSGILQFHGSWLKAQWRTKDIMLRRRSESQNKSLDSIYLVQQTPPENANQVGTPTAQQNSPPTHLIRNEILFPLVLALVELSLGQTIASLRKPEDGDPVEAVANLKTAHRLLPDVLNESGIGYQEVVDKCLVWPGRKDVKFDDEEFQRTVFQSIITPLVEDLKHFEGE</sequence>
<protein>
    <recommendedName>
        <fullName evidence="2">DUF7580 domain-containing protein</fullName>
    </recommendedName>
</protein>
<dbReference type="eggNOG" id="ENOG502RS5B">
    <property type="taxonomic scope" value="Eukaryota"/>
</dbReference>
<dbReference type="PANTHER" id="PTHR35186:SF4">
    <property type="entry name" value="PRION-INHIBITION AND PROPAGATION HELO DOMAIN-CONTAINING PROTEIN"/>
    <property type="match status" value="1"/>
</dbReference>
<dbReference type="InterPro" id="IPR056002">
    <property type="entry name" value="DUF7580"/>
</dbReference>
<dbReference type="HOGENOM" id="CLU_026305_1_0_1"/>
<comment type="caution">
    <text evidence="3">The sequence shown here is derived from an EMBL/GenBank/DDBJ whole genome shotgun (WGS) entry which is preliminary data.</text>
</comment>
<evidence type="ECO:0000313" key="3">
    <source>
        <dbReference type="EMBL" id="KFX44464.1"/>
    </source>
</evidence>
<dbReference type="Pfam" id="PF24476">
    <property type="entry name" value="DUF7580"/>
    <property type="match status" value="1"/>
</dbReference>
<evidence type="ECO:0000256" key="1">
    <source>
        <dbReference type="SAM" id="MobiDB-lite"/>
    </source>
</evidence>
<feature type="region of interest" description="Disordered" evidence="1">
    <location>
        <begin position="274"/>
        <end position="295"/>
    </location>
</feature>
<dbReference type="AlphaFoldDB" id="A0A093V399"/>
<name>A0A093V399_TALMA</name>
<organism evidence="3">
    <name type="scientific">Talaromyces marneffei PM1</name>
    <dbReference type="NCBI Taxonomy" id="1077442"/>
    <lineage>
        <taxon>Eukaryota</taxon>
        <taxon>Fungi</taxon>
        <taxon>Dikarya</taxon>
        <taxon>Ascomycota</taxon>
        <taxon>Pezizomycotina</taxon>
        <taxon>Eurotiomycetes</taxon>
        <taxon>Eurotiomycetidae</taxon>
        <taxon>Eurotiales</taxon>
        <taxon>Trichocomaceae</taxon>
        <taxon>Talaromyces</taxon>
        <taxon>Talaromyces sect. Talaromyces</taxon>
    </lineage>
</organism>
<reference evidence="3" key="2">
    <citation type="journal article" date="2014" name="PLoS Genet.">
        <title>Signature gene expression reveals novel clues to the molecular mechanisms of dimorphic transition in Penicillium marneffei.</title>
        <authorList>
            <person name="Yang E."/>
            <person name="Wang G."/>
            <person name="Cai J."/>
            <person name="Woo P.C."/>
            <person name="Lau S.K."/>
            <person name="Yuen K.-Y."/>
            <person name="Chow W.-N."/>
            <person name="Lin X."/>
        </authorList>
    </citation>
    <scope>NUCLEOTIDE SEQUENCE</scope>
    <source>
        <strain evidence="3">PM1</strain>
    </source>
</reference>
<reference key="1">
    <citation type="journal article" date="2014" name="PLoS Genet.">
        <title>Signature Gene Expression Reveals Novel Clues to the Molecular Mechanisms of Dimorphic Transition in Penicillium marneffei.</title>
        <authorList>
            <person name="Yang E."/>
            <person name="Wang G."/>
            <person name="Cai J."/>
            <person name="Woo P.C."/>
            <person name="Lau S.K."/>
            <person name="Yuen K.-Y."/>
            <person name="Chow W.-N."/>
            <person name="Lin X."/>
        </authorList>
    </citation>
    <scope>NUCLEOTIDE SEQUENCE [LARGE SCALE GENOMIC DNA]</scope>
    <source>
        <strain>PM1</strain>
    </source>
</reference>
<gene>
    <name evidence="3" type="ORF">GQ26_0280610</name>
</gene>
<evidence type="ECO:0000259" key="2">
    <source>
        <dbReference type="Pfam" id="PF24476"/>
    </source>
</evidence>
<dbReference type="EMBL" id="JPOX01000028">
    <property type="protein sequence ID" value="KFX44464.1"/>
    <property type="molecule type" value="Genomic_DNA"/>
</dbReference>
<feature type="domain" description="DUF7580" evidence="2">
    <location>
        <begin position="224"/>
        <end position="580"/>
    </location>
</feature>
<dbReference type="PANTHER" id="PTHR35186">
    <property type="entry name" value="ANK_REP_REGION DOMAIN-CONTAINING PROTEIN"/>
    <property type="match status" value="1"/>
</dbReference>
<accession>A0A093V399</accession>
<proteinExistence type="predicted"/>